<evidence type="ECO:0000313" key="2">
    <source>
        <dbReference type="Proteomes" id="UP000274822"/>
    </source>
</evidence>
<gene>
    <name evidence="1" type="ORF">BC938DRAFT_477768</name>
</gene>
<proteinExistence type="predicted"/>
<name>A0A433QNX6_9FUNG</name>
<keyword evidence="2" id="KW-1185">Reference proteome</keyword>
<protein>
    <submittedName>
        <fullName evidence="1">Uncharacterized protein</fullName>
    </submittedName>
</protein>
<dbReference type="Proteomes" id="UP000274822">
    <property type="component" value="Unassembled WGS sequence"/>
</dbReference>
<dbReference type="AlphaFoldDB" id="A0A433QNX6"/>
<dbReference type="EMBL" id="RBNJ01002930">
    <property type="protein sequence ID" value="RUS31459.1"/>
    <property type="molecule type" value="Genomic_DNA"/>
</dbReference>
<evidence type="ECO:0000313" key="1">
    <source>
        <dbReference type="EMBL" id="RUS31459.1"/>
    </source>
</evidence>
<organism evidence="1 2">
    <name type="scientific">Jimgerdemannia flammicorona</name>
    <dbReference type="NCBI Taxonomy" id="994334"/>
    <lineage>
        <taxon>Eukaryota</taxon>
        <taxon>Fungi</taxon>
        <taxon>Fungi incertae sedis</taxon>
        <taxon>Mucoromycota</taxon>
        <taxon>Mucoromycotina</taxon>
        <taxon>Endogonomycetes</taxon>
        <taxon>Endogonales</taxon>
        <taxon>Endogonaceae</taxon>
        <taxon>Jimgerdemannia</taxon>
    </lineage>
</organism>
<reference evidence="1 2" key="1">
    <citation type="journal article" date="2018" name="New Phytol.">
        <title>Phylogenomics of Endogonaceae and evolution of mycorrhizas within Mucoromycota.</title>
        <authorList>
            <person name="Chang Y."/>
            <person name="Desiro A."/>
            <person name="Na H."/>
            <person name="Sandor L."/>
            <person name="Lipzen A."/>
            <person name="Clum A."/>
            <person name="Barry K."/>
            <person name="Grigoriev I.V."/>
            <person name="Martin F.M."/>
            <person name="Stajich J.E."/>
            <person name="Smith M.E."/>
            <person name="Bonito G."/>
            <person name="Spatafora J.W."/>
        </authorList>
    </citation>
    <scope>NUCLEOTIDE SEQUENCE [LARGE SCALE GENOMIC DNA]</scope>
    <source>
        <strain evidence="1 2">AD002</strain>
    </source>
</reference>
<comment type="caution">
    <text evidence="1">The sequence shown here is derived from an EMBL/GenBank/DDBJ whole genome shotgun (WGS) entry which is preliminary data.</text>
</comment>
<accession>A0A433QNX6</accession>
<sequence length="213" mass="24732">MADITIYIDPLLSSNLSIADKIRAITLLADDVKRLTGPALDTFLSHVSLDYPRDHGGQLIYQQVANIVLGRVARLCTAEFFRHFGRGFLKNHWPVLGPDEQVRESFWIIVRSEPFVAILHLFRALTSRLQQKNPSKAAMVQMLFWIVKHKKTQSDADSRWLESYEDDINQLQDLCIKNYHVMKNKYWSQHFNELWEQLPAARAPMLYTVTFVS</sequence>